<dbReference type="Proteomes" id="UP000294360">
    <property type="component" value="Chromosome"/>
</dbReference>
<evidence type="ECO:0000256" key="1">
    <source>
        <dbReference type="SAM" id="MobiDB-lite"/>
    </source>
</evidence>
<feature type="region of interest" description="Disordered" evidence="1">
    <location>
        <begin position="27"/>
        <end position="56"/>
    </location>
</feature>
<dbReference type="AlphaFoldDB" id="A0A4U8Z425"/>
<accession>A0A4U8Z425</accession>
<reference evidence="2 3" key="1">
    <citation type="submission" date="2019-03" db="EMBL/GenBank/DDBJ databases">
        <authorList>
            <person name="Kox A.R. M."/>
        </authorList>
    </citation>
    <scope>NUCLEOTIDE SEQUENCE [LARGE SCALE GENOMIC DNA]</scope>
    <source>
        <strain evidence="2">MTUNDRAET4 annotated genome</strain>
    </source>
</reference>
<organism evidence="2 3">
    <name type="scientific">Methylocella tundrae</name>
    <dbReference type="NCBI Taxonomy" id="227605"/>
    <lineage>
        <taxon>Bacteria</taxon>
        <taxon>Pseudomonadati</taxon>
        <taxon>Pseudomonadota</taxon>
        <taxon>Alphaproteobacteria</taxon>
        <taxon>Hyphomicrobiales</taxon>
        <taxon>Beijerinckiaceae</taxon>
        <taxon>Methylocella</taxon>
    </lineage>
</organism>
<name>A0A4U8Z425_METTU</name>
<dbReference type="KEGG" id="mtun:MTUNDRAET4_3311"/>
<evidence type="ECO:0000313" key="2">
    <source>
        <dbReference type="EMBL" id="VFU10198.1"/>
    </source>
</evidence>
<evidence type="ECO:0000313" key="3">
    <source>
        <dbReference type="Proteomes" id="UP000294360"/>
    </source>
</evidence>
<feature type="compositionally biased region" description="Polar residues" evidence="1">
    <location>
        <begin position="27"/>
        <end position="38"/>
    </location>
</feature>
<feature type="compositionally biased region" description="Polar residues" evidence="1">
    <location>
        <begin position="47"/>
        <end position="56"/>
    </location>
</feature>
<proteinExistence type="predicted"/>
<dbReference type="EMBL" id="LR536450">
    <property type="protein sequence ID" value="VFU10198.1"/>
    <property type="molecule type" value="Genomic_DNA"/>
</dbReference>
<protein>
    <submittedName>
        <fullName evidence="2">Uncharacterized protein</fullName>
    </submittedName>
</protein>
<sequence>MSTGSNRLRLSHRLVRVQEERVQCRSISGSAHGASNSFAPREARIADSTSSGGAGC</sequence>
<gene>
    <name evidence="2" type="ORF">MTUNDRAET4_3311</name>
</gene>